<dbReference type="PROSITE" id="PS51257">
    <property type="entry name" value="PROKAR_LIPOPROTEIN"/>
    <property type="match status" value="1"/>
</dbReference>
<dbReference type="EMBL" id="CP006812">
    <property type="protein sequence ID" value="AGY82409.1"/>
    <property type="molecule type" value="Genomic_DNA"/>
</dbReference>
<feature type="compositionally biased region" description="Low complexity" evidence="1">
    <location>
        <begin position="31"/>
        <end position="61"/>
    </location>
</feature>
<feature type="signal peptide" evidence="2">
    <location>
        <begin position="1"/>
        <end position="20"/>
    </location>
</feature>
<evidence type="ECO:0000256" key="1">
    <source>
        <dbReference type="SAM" id="MobiDB-lite"/>
    </source>
</evidence>
<dbReference type="Pfam" id="PF07563">
    <property type="entry name" value="DUF1541"/>
    <property type="match status" value="2"/>
</dbReference>
<gene>
    <name evidence="4" type="ORF">Q783_09480</name>
</gene>
<reference evidence="4 5" key="1">
    <citation type="journal article" date="2013" name="Genome Announc.">
        <title>Complete Genome Sequence of Carnobacterium gilichinskyi Strain WN1359T (DSM 27470T).</title>
        <authorList>
            <person name="Leonard M.T."/>
            <person name="Panayotova N."/>
            <person name="Farmerie W.G."/>
            <person name="Triplett E.W."/>
            <person name="Nicholson W.L."/>
        </authorList>
    </citation>
    <scope>NUCLEOTIDE SEQUENCE [LARGE SCALE GENOMIC DNA]</scope>
    <source>
        <strain evidence="4 5">WN1359</strain>
    </source>
</reference>
<dbReference type="Gene3D" id="2.30.30.1210">
    <property type="entry name" value="Domain of unknown function DUF1541"/>
    <property type="match status" value="1"/>
</dbReference>
<feature type="region of interest" description="Disordered" evidence="1">
    <location>
        <begin position="25"/>
        <end position="74"/>
    </location>
</feature>
<organism evidence="4 5">
    <name type="scientific">Carnobacterium inhibens subsp. gilichinskyi</name>
    <dbReference type="NCBI Taxonomy" id="1266845"/>
    <lineage>
        <taxon>Bacteria</taxon>
        <taxon>Bacillati</taxon>
        <taxon>Bacillota</taxon>
        <taxon>Bacilli</taxon>
        <taxon>Lactobacillales</taxon>
        <taxon>Carnobacteriaceae</taxon>
        <taxon>Carnobacterium</taxon>
    </lineage>
</organism>
<evidence type="ECO:0000313" key="4">
    <source>
        <dbReference type="EMBL" id="AGY82409.1"/>
    </source>
</evidence>
<proteinExistence type="predicted"/>
<dbReference type="STRING" id="1266845.Q783_09480"/>
<evidence type="ECO:0000313" key="5">
    <source>
        <dbReference type="Proteomes" id="UP000017469"/>
    </source>
</evidence>
<dbReference type="InterPro" id="IPR011438">
    <property type="entry name" value="DUF1541"/>
</dbReference>
<dbReference type="Proteomes" id="UP000017469">
    <property type="component" value="Chromosome"/>
</dbReference>
<dbReference type="RefSeq" id="WP_023179127.1">
    <property type="nucleotide sequence ID" value="NC_022606.1"/>
</dbReference>
<feature type="domain" description="DUF1541" evidence="3">
    <location>
        <begin position="91"/>
        <end position="142"/>
    </location>
</feature>
<dbReference type="KEGG" id="caw:Q783_09480"/>
<dbReference type="PATRIC" id="fig|1266845.5.peg.1790"/>
<keyword evidence="2" id="KW-0732">Signal</keyword>
<protein>
    <recommendedName>
        <fullName evidence="3">DUF1541 domain-containing protein</fullName>
    </recommendedName>
</protein>
<dbReference type="HOGENOM" id="CLU_105728_0_0_9"/>
<accession>U5SAU0</accession>
<evidence type="ECO:0000256" key="2">
    <source>
        <dbReference type="SAM" id="SignalP"/>
    </source>
</evidence>
<dbReference type="AlphaFoldDB" id="U5SAU0"/>
<evidence type="ECO:0000259" key="3">
    <source>
        <dbReference type="Pfam" id="PF07563"/>
    </source>
</evidence>
<feature type="chain" id="PRO_5039250827" description="DUF1541 domain-containing protein" evidence="2">
    <location>
        <begin position="21"/>
        <end position="212"/>
    </location>
</feature>
<sequence>MKNRKIYLMVATLATTLTLAACGTGNEETDTASSESSSSTSMNMDDSSMMMSSDSSMMSSESGKDMESMMHDDSGELPDGLKKAENPKYEVGSTAIIQADHMEGMKGAEATIVGAFDTTVYEVSYQPTTGAERVENHKWVTQEEIEEAGESVIANGTEVTLEADHMEGMDDAPATIEASKTTTIYMIDYEPTTGGDTVKNHKWVTEDELFEE</sequence>
<dbReference type="eggNOG" id="COG1388">
    <property type="taxonomic scope" value="Bacteria"/>
</dbReference>
<name>U5SAU0_9LACT</name>
<feature type="compositionally biased region" description="Basic and acidic residues" evidence="1">
    <location>
        <begin position="62"/>
        <end position="74"/>
    </location>
</feature>
<feature type="domain" description="DUF1541" evidence="3">
    <location>
        <begin position="156"/>
        <end position="206"/>
    </location>
</feature>